<dbReference type="SUPFAM" id="SSF52540">
    <property type="entry name" value="P-loop containing nucleoside triphosphate hydrolases"/>
    <property type="match status" value="1"/>
</dbReference>
<evidence type="ECO:0000313" key="6">
    <source>
        <dbReference type="EMBL" id="SKB06123.1"/>
    </source>
</evidence>
<evidence type="ECO:0000256" key="1">
    <source>
        <dbReference type="ARBA" id="ARBA00005417"/>
    </source>
</evidence>
<dbReference type="InterPro" id="IPR003593">
    <property type="entry name" value="AAA+_ATPase"/>
</dbReference>
<evidence type="ECO:0000313" key="7">
    <source>
        <dbReference type="Proteomes" id="UP000190042"/>
    </source>
</evidence>
<accession>A0A1T4YWV3</accession>
<dbReference type="Pfam" id="PF00005">
    <property type="entry name" value="ABC_tran"/>
    <property type="match status" value="1"/>
</dbReference>
<dbReference type="InterPro" id="IPR003439">
    <property type="entry name" value="ABC_transporter-like_ATP-bd"/>
</dbReference>
<evidence type="ECO:0000256" key="2">
    <source>
        <dbReference type="ARBA" id="ARBA00022448"/>
    </source>
</evidence>
<evidence type="ECO:0000256" key="4">
    <source>
        <dbReference type="ARBA" id="ARBA00022840"/>
    </source>
</evidence>
<proteinExistence type="inferred from homology"/>
<keyword evidence="4 6" id="KW-0067">ATP-binding</keyword>
<gene>
    <name evidence="6" type="ORF">SAMN04244570_0099</name>
</gene>
<protein>
    <submittedName>
        <fullName evidence="6">ABC-2 type transport system ATP-binding protein</fullName>
    </submittedName>
</protein>
<dbReference type="GO" id="GO:0016887">
    <property type="term" value="F:ATP hydrolysis activity"/>
    <property type="evidence" value="ECO:0007669"/>
    <property type="project" value="InterPro"/>
</dbReference>
<dbReference type="SMART" id="SM00382">
    <property type="entry name" value="AAA"/>
    <property type="match status" value="1"/>
</dbReference>
<evidence type="ECO:0000256" key="3">
    <source>
        <dbReference type="ARBA" id="ARBA00022741"/>
    </source>
</evidence>
<keyword evidence="7" id="KW-1185">Reference proteome</keyword>
<dbReference type="EMBL" id="FUYJ01000010">
    <property type="protein sequence ID" value="SKB06123.1"/>
    <property type="molecule type" value="Genomic_DNA"/>
</dbReference>
<dbReference type="Proteomes" id="UP000190042">
    <property type="component" value="Unassembled WGS sequence"/>
</dbReference>
<dbReference type="GO" id="GO:0005524">
    <property type="term" value="F:ATP binding"/>
    <property type="evidence" value="ECO:0007669"/>
    <property type="project" value="UniProtKB-KW"/>
</dbReference>
<keyword evidence="3" id="KW-0547">Nucleotide-binding</keyword>
<dbReference type="RefSeq" id="WP_009499177.1">
    <property type="nucleotide sequence ID" value="NZ_FUYJ01000010.1"/>
</dbReference>
<organism evidence="6 7">
    <name type="scientific">Sporosarcina newyorkensis</name>
    <dbReference type="NCBI Taxonomy" id="759851"/>
    <lineage>
        <taxon>Bacteria</taxon>
        <taxon>Bacillati</taxon>
        <taxon>Bacillota</taxon>
        <taxon>Bacilli</taxon>
        <taxon>Bacillales</taxon>
        <taxon>Caryophanaceae</taxon>
        <taxon>Sporosarcina</taxon>
    </lineage>
</organism>
<dbReference type="InterPro" id="IPR027417">
    <property type="entry name" value="P-loop_NTPase"/>
</dbReference>
<comment type="similarity">
    <text evidence="1">Belongs to the ABC transporter superfamily.</text>
</comment>
<evidence type="ECO:0000259" key="5">
    <source>
        <dbReference type="PROSITE" id="PS50893"/>
    </source>
</evidence>
<keyword evidence="2" id="KW-0813">Transport</keyword>
<reference evidence="7" key="1">
    <citation type="submission" date="2017-02" db="EMBL/GenBank/DDBJ databases">
        <authorList>
            <person name="Varghese N."/>
            <person name="Submissions S."/>
        </authorList>
    </citation>
    <scope>NUCLEOTIDE SEQUENCE [LARGE SCALE GENOMIC DNA]</scope>
    <source>
        <strain evidence="7">DSM 23966</strain>
    </source>
</reference>
<name>A0A1T4YWV3_9BACL</name>
<dbReference type="PANTHER" id="PTHR43335:SF4">
    <property type="entry name" value="ABC TRANSPORTER, ATP-BINDING PROTEIN"/>
    <property type="match status" value="1"/>
</dbReference>
<feature type="domain" description="ABC transporter" evidence="5">
    <location>
        <begin position="3"/>
        <end position="231"/>
    </location>
</feature>
<dbReference type="AlphaFoldDB" id="A0A1T4YWV3"/>
<dbReference type="PANTHER" id="PTHR43335">
    <property type="entry name" value="ABC TRANSPORTER, ATP-BINDING PROTEIN"/>
    <property type="match status" value="1"/>
</dbReference>
<dbReference type="Gene3D" id="3.40.50.300">
    <property type="entry name" value="P-loop containing nucleotide triphosphate hydrolases"/>
    <property type="match status" value="1"/>
</dbReference>
<dbReference type="PROSITE" id="PS50893">
    <property type="entry name" value="ABC_TRANSPORTER_2"/>
    <property type="match status" value="1"/>
</dbReference>
<sequence>MVVQIEGVTKRFGSRDVLHDIHMHIPEHSIFGFVGANGAGKTTLMKCMLGLLPLTGGAITIAGEKVTFGETKSNAHIGFLPDVPEFYPFYNARQYLELCAVVTDMPKKEWKQRIDELLELVGLADVTSLIRTYSRGMKQRLGIAQALLNRPKLLICDEPTSALDPAGRAQILSILQKAKAETTVFFSTHILSDAEQICDHVAMLHKGEIIFQEELAKLKQQFHDQFVYTFTVPAKEAMKQLASTQAKMHIEDDTLIVSLPNDRARLVFMRELTQRELIVQSIHPQTRMLEQVVLEVLG</sequence>